<accession>A0AA36IIS4</accession>
<keyword evidence="1" id="KW-0694">RNA-binding</keyword>
<comment type="caution">
    <text evidence="4">The sequence shown here is derived from an EMBL/GenBank/DDBJ whole genome shotgun (WGS) entry which is preliminary data.</text>
</comment>
<dbReference type="GO" id="GO:0004843">
    <property type="term" value="F:cysteine-type deubiquitinase activity"/>
    <property type="evidence" value="ECO:0007669"/>
    <property type="project" value="TreeGrafter"/>
</dbReference>
<dbReference type="InterPro" id="IPR035979">
    <property type="entry name" value="RBD_domain_sf"/>
</dbReference>
<evidence type="ECO:0000256" key="2">
    <source>
        <dbReference type="SAM" id="MobiDB-lite"/>
    </source>
</evidence>
<dbReference type="PROSITE" id="PS50102">
    <property type="entry name" value="RRM"/>
    <property type="match status" value="1"/>
</dbReference>
<dbReference type="SUPFAM" id="SSF54001">
    <property type="entry name" value="Cysteine proteinases"/>
    <property type="match status" value="1"/>
</dbReference>
<reference evidence="4" key="1">
    <citation type="submission" date="2023-08" db="EMBL/GenBank/DDBJ databases">
        <authorList>
            <person name="Chen Y."/>
            <person name="Shah S."/>
            <person name="Dougan E. K."/>
            <person name="Thang M."/>
            <person name="Chan C."/>
        </authorList>
    </citation>
    <scope>NUCLEOTIDE SEQUENCE</scope>
</reference>
<feature type="region of interest" description="Disordered" evidence="2">
    <location>
        <begin position="17"/>
        <end position="39"/>
    </location>
</feature>
<feature type="domain" description="RRM" evidence="3">
    <location>
        <begin position="84"/>
        <end position="162"/>
    </location>
</feature>
<evidence type="ECO:0000313" key="4">
    <source>
        <dbReference type="EMBL" id="CAJ1387110.1"/>
    </source>
</evidence>
<dbReference type="AlphaFoldDB" id="A0AA36IIS4"/>
<dbReference type="InterPro" id="IPR038765">
    <property type="entry name" value="Papain-like_cys_pep_sf"/>
</dbReference>
<protein>
    <recommendedName>
        <fullName evidence="3">RRM domain-containing protein</fullName>
    </recommendedName>
</protein>
<dbReference type="Gene3D" id="3.90.70.80">
    <property type="match status" value="1"/>
</dbReference>
<dbReference type="GO" id="GO:0003723">
    <property type="term" value="F:RNA binding"/>
    <property type="evidence" value="ECO:0007669"/>
    <property type="project" value="UniProtKB-UniRule"/>
</dbReference>
<name>A0AA36IIS4_9DINO</name>
<dbReference type="InterPro" id="IPR012677">
    <property type="entry name" value="Nucleotide-bd_a/b_plait_sf"/>
</dbReference>
<dbReference type="Pfam" id="PF00076">
    <property type="entry name" value="RRM_1"/>
    <property type="match status" value="1"/>
</dbReference>
<dbReference type="InterPro" id="IPR050704">
    <property type="entry name" value="Peptidase_C85-like"/>
</dbReference>
<organism evidence="4 5">
    <name type="scientific">Effrenium voratum</name>
    <dbReference type="NCBI Taxonomy" id="2562239"/>
    <lineage>
        <taxon>Eukaryota</taxon>
        <taxon>Sar</taxon>
        <taxon>Alveolata</taxon>
        <taxon>Dinophyceae</taxon>
        <taxon>Suessiales</taxon>
        <taxon>Symbiodiniaceae</taxon>
        <taxon>Effrenium</taxon>
    </lineage>
</organism>
<dbReference type="PANTHER" id="PTHR12419:SF111">
    <property type="entry name" value="OVARIAN TUMOR DOMAIN-CONTAINING DEUBIQUITINATING ENZYME 9"/>
    <property type="match status" value="1"/>
</dbReference>
<dbReference type="Gene3D" id="3.30.70.330">
    <property type="match status" value="1"/>
</dbReference>
<sequence>MAVTSLANASAKAAKGCKGAPRAAPSGFGARQDPGKGSLRARRGRFESYLAHMARDGAWGDHVTLQAAADVLGVRIHVVSDFLEEAYIEVTPEQQKSSKVLKLCFWAEVHYNSLEVQTDEEDLSRGYGFVHFAEKEYALKATLLLNGLQIGSSCVQVRPAAPGDLELFTGCIYSLATAVRAVYQPPADWMSPNLEAYGAGPGPRKTKPGR</sequence>
<dbReference type="Pfam" id="PF02338">
    <property type="entry name" value="OTU"/>
    <property type="match status" value="1"/>
</dbReference>
<dbReference type="InterPro" id="IPR000504">
    <property type="entry name" value="RRM_dom"/>
</dbReference>
<evidence type="ECO:0000313" key="5">
    <source>
        <dbReference type="Proteomes" id="UP001178507"/>
    </source>
</evidence>
<proteinExistence type="predicted"/>
<dbReference type="Proteomes" id="UP001178507">
    <property type="component" value="Unassembled WGS sequence"/>
</dbReference>
<evidence type="ECO:0000256" key="1">
    <source>
        <dbReference type="PROSITE-ProRule" id="PRU00176"/>
    </source>
</evidence>
<dbReference type="EMBL" id="CAUJNA010001458">
    <property type="protein sequence ID" value="CAJ1387110.1"/>
    <property type="molecule type" value="Genomic_DNA"/>
</dbReference>
<dbReference type="SUPFAM" id="SSF54928">
    <property type="entry name" value="RNA-binding domain, RBD"/>
    <property type="match status" value="1"/>
</dbReference>
<evidence type="ECO:0000259" key="3">
    <source>
        <dbReference type="PROSITE" id="PS50102"/>
    </source>
</evidence>
<keyword evidence="5" id="KW-1185">Reference proteome</keyword>
<dbReference type="GO" id="GO:0016579">
    <property type="term" value="P:protein deubiquitination"/>
    <property type="evidence" value="ECO:0007669"/>
    <property type="project" value="TreeGrafter"/>
</dbReference>
<dbReference type="PANTHER" id="PTHR12419">
    <property type="entry name" value="OTU DOMAIN CONTAINING PROTEIN"/>
    <property type="match status" value="1"/>
</dbReference>
<gene>
    <name evidence="4" type="ORF">EVOR1521_LOCUS13245</name>
</gene>
<dbReference type="InterPro" id="IPR003323">
    <property type="entry name" value="OTU_dom"/>
</dbReference>